<proteinExistence type="predicted"/>
<dbReference type="EMBL" id="JAPDRL010000040">
    <property type="protein sequence ID" value="KAJ9663954.1"/>
    <property type="molecule type" value="Genomic_DNA"/>
</dbReference>
<organism evidence="1 2">
    <name type="scientific">Coniosporium apollinis</name>
    <dbReference type="NCBI Taxonomy" id="61459"/>
    <lineage>
        <taxon>Eukaryota</taxon>
        <taxon>Fungi</taxon>
        <taxon>Dikarya</taxon>
        <taxon>Ascomycota</taxon>
        <taxon>Pezizomycotina</taxon>
        <taxon>Dothideomycetes</taxon>
        <taxon>Dothideomycetes incertae sedis</taxon>
        <taxon>Coniosporium</taxon>
    </lineage>
</organism>
<reference evidence="1" key="1">
    <citation type="submission" date="2022-10" db="EMBL/GenBank/DDBJ databases">
        <title>Culturing micro-colonial fungi from biological soil crusts in the Mojave desert and describing Neophaeococcomyces mojavensis, and introducing the new genera and species Taxawa tesnikishii.</title>
        <authorList>
            <person name="Kurbessoian T."/>
            <person name="Stajich J.E."/>
        </authorList>
    </citation>
    <scope>NUCLEOTIDE SEQUENCE</scope>
    <source>
        <strain evidence="1">TK_1</strain>
    </source>
</reference>
<dbReference type="Proteomes" id="UP001172684">
    <property type="component" value="Unassembled WGS sequence"/>
</dbReference>
<accession>A0ABQ9NQ16</accession>
<name>A0ABQ9NQ16_9PEZI</name>
<comment type="caution">
    <text evidence="1">The sequence shown here is derived from an EMBL/GenBank/DDBJ whole genome shotgun (WGS) entry which is preliminary data.</text>
</comment>
<evidence type="ECO:0000313" key="2">
    <source>
        <dbReference type="Proteomes" id="UP001172684"/>
    </source>
</evidence>
<protein>
    <submittedName>
        <fullName evidence="1">Uncharacterized protein</fullName>
    </submittedName>
</protein>
<sequence length="90" mass="10472">MPDAHLLVKVPASADNIKVLMGENRSLREELRVTKLQLEAIKYDNDVWQKALKQEREDHAATKKELEKALFERNRYKRVAAELMRPTPST</sequence>
<evidence type="ECO:0000313" key="1">
    <source>
        <dbReference type="EMBL" id="KAJ9663954.1"/>
    </source>
</evidence>
<gene>
    <name evidence="1" type="ORF">H2201_005436</name>
</gene>
<keyword evidence="2" id="KW-1185">Reference proteome</keyword>